<feature type="region of interest" description="Disordered" evidence="2">
    <location>
        <begin position="1"/>
        <end position="28"/>
    </location>
</feature>
<evidence type="ECO:0000313" key="4">
    <source>
        <dbReference type="EMBL" id="ABM27359.1"/>
    </source>
</evidence>
<reference evidence="5" key="1">
    <citation type="journal article" date="2009" name="Environ. Microbiol.">
        <title>Contribution of mobile genetic elements to Desulfovibrio vulgaris genome plasticity.</title>
        <authorList>
            <person name="Walker C.B."/>
            <person name="Stolyar S."/>
            <person name="Chivian D."/>
            <person name="Pinel N."/>
            <person name="Gabster J.A."/>
            <person name="Dehal P.S."/>
            <person name="He Z."/>
            <person name="Yang Z.K."/>
            <person name="Yen H.C."/>
            <person name="Zhou J."/>
            <person name="Wall J.D."/>
            <person name="Hazen T.C."/>
            <person name="Arkin A.P."/>
            <person name="Stahl D.A."/>
        </authorList>
    </citation>
    <scope>NUCLEOTIDE SEQUENCE [LARGE SCALE GENOMIC DNA]</scope>
    <source>
        <strain evidence="5">DP4</strain>
    </source>
</reference>
<protein>
    <submittedName>
        <fullName evidence="4">Amino acid ABC transporter substrate-binding protein, PAAT family</fullName>
    </submittedName>
</protein>
<dbReference type="PANTHER" id="PTHR35936:SF6">
    <property type="entry name" value="AMINO ACID ABC TRANSPORTER SUBSTRATE-BINDING PAAT FAMILY PROTEIN"/>
    <property type="match status" value="1"/>
</dbReference>
<dbReference type="KEGG" id="dvl:Dvul_0336"/>
<dbReference type="InterPro" id="IPR001638">
    <property type="entry name" value="Solute-binding_3/MltF_N"/>
</dbReference>
<evidence type="ECO:0000259" key="3">
    <source>
        <dbReference type="Pfam" id="PF00497"/>
    </source>
</evidence>
<dbReference type="Gene3D" id="3.40.190.10">
    <property type="entry name" value="Periplasmic binding protein-like II"/>
    <property type="match status" value="2"/>
</dbReference>
<feature type="region of interest" description="Disordered" evidence="2">
    <location>
        <begin position="59"/>
        <end position="98"/>
    </location>
</feature>
<dbReference type="Pfam" id="PF00497">
    <property type="entry name" value="SBP_bac_3"/>
    <property type="match status" value="1"/>
</dbReference>
<evidence type="ECO:0000313" key="5">
    <source>
        <dbReference type="Proteomes" id="UP000009173"/>
    </source>
</evidence>
<accession>A0A0H3A4G6</accession>
<evidence type="ECO:0000256" key="2">
    <source>
        <dbReference type="SAM" id="MobiDB-lite"/>
    </source>
</evidence>
<name>A0A0H3A4G6_NITV4</name>
<proteinExistence type="predicted"/>
<sequence>MHFSMVSKITERRGGGGTRRRNGGCASRIPGGRASQVRLLLAACLFCLALVTSLSGVARSDEGHRAGDTGFKTPHAERQPGLTAESGGGAGSMPDGMSGEFRIVTSAMPPFSSLDVFGTPQGMCMEVALHVARELGRHPTVVERSKPRFLLEFERGSADMLPCSSAEWMSPVRDHVVFSKPILEMENVVLARKGAVRRPGGPDCVAGCRVGTLPGYVYADGFDDAFAHGNMQREDTPGTDLMLRKLSAGRLDAAIVNILEARYWGERLNLPRDAFEVVYTFKRKVPVSLVLHRRYAHLLPRVDAIIDRMRRDGTLHRVIVGQKGRLGMASDRL</sequence>
<keyword evidence="1" id="KW-0732">Signal</keyword>
<gene>
    <name evidence="4" type="ordered locus">Dvul_0336</name>
</gene>
<evidence type="ECO:0000256" key="1">
    <source>
        <dbReference type="ARBA" id="ARBA00022729"/>
    </source>
</evidence>
<organism evidence="4 5">
    <name type="scientific">Nitratidesulfovibrio vulgaris (strain DP4)</name>
    <name type="common">Desulfovibrio vulgaris</name>
    <dbReference type="NCBI Taxonomy" id="391774"/>
    <lineage>
        <taxon>Bacteria</taxon>
        <taxon>Pseudomonadati</taxon>
        <taxon>Thermodesulfobacteriota</taxon>
        <taxon>Desulfovibrionia</taxon>
        <taxon>Desulfovibrionales</taxon>
        <taxon>Desulfovibrionaceae</taxon>
        <taxon>Nitratidesulfovibrio</taxon>
    </lineage>
</organism>
<dbReference type="HOGENOM" id="CLU_072026_0_0_7"/>
<dbReference type="Proteomes" id="UP000009173">
    <property type="component" value="Chromosome"/>
</dbReference>
<feature type="domain" description="Solute-binding protein family 3/N-terminal" evidence="3">
    <location>
        <begin position="105"/>
        <end position="317"/>
    </location>
</feature>
<dbReference type="PANTHER" id="PTHR35936">
    <property type="entry name" value="MEMBRANE-BOUND LYTIC MUREIN TRANSGLYCOSYLASE F"/>
    <property type="match status" value="1"/>
</dbReference>
<dbReference type="EMBL" id="CP000527">
    <property type="protein sequence ID" value="ABM27359.1"/>
    <property type="molecule type" value="Genomic_DNA"/>
</dbReference>
<dbReference type="SUPFAM" id="SSF53850">
    <property type="entry name" value="Periplasmic binding protein-like II"/>
    <property type="match status" value="1"/>
</dbReference>
<dbReference type="AlphaFoldDB" id="A0A0H3A4G6"/>